<protein>
    <recommendedName>
        <fullName evidence="5">NAD(P)-binding protein</fullName>
    </recommendedName>
</protein>
<comment type="similarity">
    <text evidence="1">Belongs to the short-chain dehydrogenases/reductases (SDR) family.</text>
</comment>
<dbReference type="PANTHER" id="PTHR43008">
    <property type="entry name" value="BENZIL REDUCTASE"/>
    <property type="match status" value="1"/>
</dbReference>
<dbReference type="InterPro" id="IPR002347">
    <property type="entry name" value="SDR_fam"/>
</dbReference>
<evidence type="ECO:0008006" key="5">
    <source>
        <dbReference type="Google" id="ProtNLM"/>
    </source>
</evidence>
<dbReference type="GO" id="GO:0050664">
    <property type="term" value="F:oxidoreductase activity, acting on NAD(P)H, oxygen as acceptor"/>
    <property type="evidence" value="ECO:0007669"/>
    <property type="project" value="TreeGrafter"/>
</dbReference>
<dbReference type="CDD" id="cd05233">
    <property type="entry name" value="SDR_c"/>
    <property type="match status" value="1"/>
</dbReference>
<evidence type="ECO:0000313" key="3">
    <source>
        <dbReference type="EMBL" id="CAE0678196.1"/>
    </source>
</evidence>
<name>A0A6U2YXS5_9EUKA</name>
<evidence type="ECO:0000313" key="4">
    <source>
        <dbReference type="EMBL" id="CAE0678197.1"/>
    </source>
</evidence>
<evidence type="ECO:0000256" key="1">
    <source>
        <dbReference type="ARBA" id="ARBA00006484"/>
    </source>
</evidence>
<dbReference type="EMBL" id="HBIV01042659">
    <property type="protein sequence ID" value="CAE0678197.1"/>
    <property type="molecule type" value="Transcribed_RNA"/>
</dbReference>
<dbReference type="AlphaFoldDB" id="A0A6U2YXS5"/>
<dbReference type="SUPFAM" id="SSF51735">
    <property type="entry name" value="NAD(P)-binding Rossmann-fold domains"/>
    <property type="match status" value="1"/>
</dbReference>
<gene>
    <name evidence="3" type="ORF">LGLO00237_LOCUS29978</name>
    <name evidence="4" type="ORF">LGLO00237_LOCUS29979</name>
</gene>
<keyword evidence="2" id="KW-0560">Oxidoreductase</keyword>
<sequence length="292" mass="31960">MSETKNTKRDATGDVAVITGGGSGIGQATTLNLLGRGCTVVVMDYNKKALEATSALADKLPGKFVGVAGDIRSEESRNAVADAVKKTGQPLRMLIHNAGVNTPCKMMMDLKPAEWMRVMDINMNGPLYLTQTLYPLFGKENPEKNRILFLTTIAKMCTGLPNYGPYCVSKLGAEGVAKMLKEELPKGKVPVYTGTLIPGEVNTGMQEATAYSASSGFPEHLVKHWRMLHETKQLLPPPVAGAFIAFVMLDTTKEEFGADKDWFVYDNWHHARWATEFKDVKIVEPRGLAGEH</sequence>
<dbReference type="EMBL" id="HBIV01042658">
    <property type="protein sequence ID" value="CAE0678196.1"/>
    <property type="molecule type" value="Transcribed_RNA"/>
</dbReference>
<dbReference type="Gene3D" id="3.40.50.720">
    <property type="entry name" value="NAD(P)-binding Rossmann-like Domain"/>
    <property type="match status" value="1"/>
</dbReference>
<organism evidence="3">
    <name type="scientific">Lotharella globosa</name>
    <dbReference type="NCBI Taxonomy" id="91324"/>
    <lineage>
        <taxon>Eukaryota</taxon>
        <taxon>Sar</taxon>
        <taxon>Rhizaria</taxon>
        <taxon>Cercozoa</taxon>
        <taxon>Chlorarachniophyceae</taxon>
        <taxon>Lotharella</taxon>
    </lineage>
</organism>
<dbReference type="InterPro" id="IPR036291">
    <property type="entry name" value="NAD(P)-bd_dom_sf"/>
</dbReference>
<accession>A0A6U2YXS5</accession>
<dbReference type="PRINTS" id="PR00081">
    <property type="entry name" value="GDHRDH"/>
</dbReference>
<proteinExistence type="inferred from homology"/>
<dbReference type="Pfam" id="PF00106">
    <property type="entry name" value="adh_short"/>
    <property type="match status" value="1"/>
</dbReference>
<evidence type="ECO:0000256" key="2">
    <source>
        <dbReference type="ARBA" id="ARBA00023002"/>
    </source>
</evidence>
<dbReference type="PANTHER" id="PTHR43008:SF8">
    <property type="entry name" value="BENZIL REDUCTASE ((S)-BENZOIN FORMING) IRC24"/>
    <property type="match status" value="1"/>
</dbReference>
<dbReference type="GO" id="GO:0016616">
    <property type="term" value="F:oxidoreductase activity, acting on the CH-OH group of donors, NAD or NADP as acceptor"/>
    <property type="evidence" value="ECO:0007669"/>
    <property type="project" value="UniProtKB-ARBA"/>
</dbReference>
<reference evidence="3" key="1">
    <citation type="submission" date="2021-01" db="EMBL/GenBank/DDBJ databases">
        <authorList>
            <person name="Corre E."/>
            <person name="Pelletier E."/>
            <person name="Niang G."/>
            <person name="Scheremetjew M."/>
            <person name="Finn R."/>
            <person name="Kale V."/>
            <person name="Holt S."/>
            <person name="Cochrane G."/>
            <person name="Meng A."/>
            <person name="Brown T."/>
            <person name="Cohen L."/>
        </authorList>
    </citation>
    <scope>NUCLEOTIDE SEQUENCE</scope>
    <source>
        <strain evidence="3">CCCM811</strain>
    </source>
</reference>